<gene>
    <name evidence="1" type="ORF">SAMN02745129_4627</name>
</gene>
<sequence>MQSETNQVKTGKSKGFRVIIEPIDAVGEMADQRLEFEVEDRENVFATVENIKAHTELDAQSATQLAVGLRILGPMMMQQRKHPLFVNFMPHFKDFMLNLKSTVKRGLGK</sequence>
<dbReference type="AlphaFoldDB" id="A0A1M5Z4D3"/>
<dbReference type="InterPro" id="IPR038194">
    <property type="entry name" value="DUF3861_sf"/>
</dbReference>
<dbReference type="OrthoDB" id="119700at2"/>
<evidence type="ECO:0000313" key="1">
    <source>
        <dbReference type="EMBL" id="SHI19105.1"/>
    </source>
</evidence>
<dbReference type="RefSeq" id="WP_067661880.1">
    <property type="nucleotide sequence ID" value="NZ_FQXG01000009.1"/>
</dbReference>
<dbReference type="Proteomes" id="UP000184268">
    <property type="component" value="Unassembled WGS sequence"/>
</dbReference>
<reference evidence="2" key="1">
    <citation type="submission" date="2016-11" db="EMBL/GenBank/DDBJ databases">
        <authorList>
            <person name="Varghese N."/>
            <person name="Submissions S."/>
        </authorList>
    </citation>
    <scope>NUCLEOTIDE SEQUENCE [LARGE SCALE GENOMIC DNA]</scope>
    <source>
        <strain evidence="2">DSM 16917</strain>
    </source>
</reference>
<organism evidence="1 2">
    <name type="scientific">Ferrimonas marina</name>
    <dbReference type="NCBI Taxonomy" id="299255"/>
    <lineage>
        <taxon>Bacteria</taxon>
        <taxon>Pseudomonadati</taxon>
        <taxon>Pseudomonadota</taxon>
        <taxon>Gammaproteobacteria</taxon>
        <taxon>Alteromonadales</taxon>
        <taxon>Ferrimonadaceae</taxon>
        <taxon>Ferrimonas</taxon>
    </lineage>
</organism>
<dbReference type="STRING" id="299255.SAMN02745129_4627"/>
<accession>A0A1M5Z4D3</accession>
<keyword evidence="2" id="KW-1185">Reference proteome</keyword>
<dbReference type="EMBL" id="FQXG01000009">
    <property type="protein sequence ID" value="SHI19105.1"/>
    <property type="molecule type" value="Genomic_DNA"/>
</dbReference>
<protein>
    <recommendedName>
        <fullName evidence="3">DUF3861 domain-containing protein</fullName>
    </recommendedName>
</protein>
<dbReference type="Gene3D" id="3.10.20.850">
    <property type="entry name" value="Protein of unknown function DUF3861"/>
    <property type="match status" value="1"/>
</dbReference>
<dbReference type="Pfam" id="PF12977">
    <property type="entry name" value="DUF3861"/>
    <property type="match status" value="1"/>
</dbReference>
<evidence type="ECO:0000313" key="2">
    <source>
        <dbReference type="Proteomes" id="UP000184268"/>
    </source>
</evidence>
<proteinExistence type="predicted"/>
<evidence type="ECO:0008006" key="3">
    <source>
        <dbReference type="Google" id="ProtNLM"/>
    </source>
</evidence>
<dbReference type="InterPro" id="IPR024476">
    <property type="entry name" value="DUF3861"/>
</dbReference>
<name>A0A1M5Z4D3_9GAMM</name>